<protein>
    <submittedName>
        <fullName evidence="1">Uncharacterized protein</fullName>
    </submittedName>
</protein>
<dbReference type="STRING" id="428406.Rpic12D_2297"/>
<organism evidence="1">
    <name type="scientific">Ralstonia pickettii (strain 12D)</name>
    <dbReference type="NCBI Taxonomy" id="428406"/>
    <lineage>
        <taxon>Bacteria</taxon>
        <taxon>Pseudomonadati</taxon>
        <taxon>Pseudomonadota</taxon>
        <taxon>Betaproteobacteria</taxon>
        <taxon>Burkholderiales</taxon>
        <taxon>Burkholderiaceae</taxon>
        <taxon>Ralstonia</taxon>
    </lineage>
</organism>
<gene>
    <name evidence="1" type="ordered locus">Rpic12D_2297</name>
</gene>
<sequence length="367" mass="40326">MDEKQTTAMTTDIRALIADDGYAASFQSMGQYRTALLAALRAQDDAAPVAWITKEQLEQIEEWTADAWVYWRESGHVAEPDEFPLFLHPSLPAAQGLSELQDEIAQAMQPWVGPQGGIYAVHSCALDVAKFILSRSGASAATVAEPSKIEPMRYDALEKAASEARAHIESECEKIGVGKAAQQQAEPESVIKRQAQKIGELIADRDSWIEAHARLYRLYHDQSPRAGEEIHVNVEGGDVYTLPLQLSGMDKPRFVVHVPCSPQAEPGADERIKRDAARFADAFAEGWVPLLPEDTNRTVELLRALAAQSGQRAGVAEDVIEAAAKKLAEDFDYPWEHMPAQGKDDFRAKVRSIAAMLAAPTQQQEGQ</sequence>
<proteinExistence type="predicted"/>
<dbReference type="KEGG" id="rpf:Rpic12D_2297"/>
<dbReference type="EMBL" id="CP001644">
    <property type="protein sequence ID" value="ACS63571.1"/>
    <property type="molecule type" value="Genomic_DNA"/>
</dbReference>
<accession>C6BC87</accession>
<name>C6BC87_RALP1</name>
<reference evidence="1" key="1">
    <citation type="submission" date="2009-06" db="EMBL/GenBank/DDBJ databases">
        <title>Complete sequence chromosome 1 of Ralstonia pickettii 12D.</title>
        <authorList>
            <consortium name="US DOE Joint Genome Institute"/>
            <person name="Lucas S."/>
            <person name="Copeland A."/>
            <person name="Lapidus A."/>
            <person name="Glavina del Rio T."/>
            <person name="Dalin E."/>
            <person name="Tice H."/>
            <person name="Bruce D."/>
            <person name="Goodwin L."/>
            <person name="Pitluck S."/>
            <person name="Sims D."/>
            <person name="Meincke L."/>
            <person name="Brettin T."/>
            <person name="Detter J.C."/>
            <person name="Han C."/>
            <person name="Larimer F."/>
            <person name="Land M."/>
            <person name="Hauser L."/>
            <person name="Kyrpides N."/>
            <person name="Ovchinnikova G."/>
            <person name="Marsh T."/>
            <person name="Richardson P."/>
        </authorList>
    </citation>
    <scope>NUCLEOTIDE SEQUENCE [LARGE SCALE GENOMIC DNA]</scope>
    <source>
        <strain evidence="1">12D</strain>
    </source>
</reference>
<evidence type="ECO:0000313" key="1">
    <source>
        <dbReference type="EMBL" id="ACS63571.1"/>
    </source>
</evidence>
<dbReference type="AlphaFoldDB" id="C6BC87"/>
<dbReference type="HOGENOM" id="CLU_754141_0_0_4"/>